<evidence type="ECO:0000313" key="10">
    <source>
        <dbReference type="Proteomes" id="UP000182944"/>
    </source>
</evidence>
<feature type="binding site" evidence="8">
    <location>
        <begin position="158"/>
        <end position="160"/>
    </location>
    <ligand>
        <name>beta-D-galactose</name>
        <dbReference type="ChEBI" id="CHEBI:27667"/>
    </ligand>
</feature>
<dbReference type="GO" id="GO:0006006">
    <property type="term" value="P:glucose metabolic process"/>
    <property type="evidence" value="ECO:0007669"/>
    <property type="project" value="TreeGrafter"/>
</dbReference>
<dbReference type="GO" id="GO:0030246">
    <property type="term" value="F:carbohydrate binding"/>
    <property type="evidence" value="ECO:0007669"/>
    <property type="project" value="InterPro"/>
</dbReference>
<name>A0A1H2Y303_9RHOB</name>
<dbReference type="Gene3D" id="2.70.98.10">
    <property type="match status" value="1"/>
</dbReference>
<dbReference type="GO" id="GO:0004034">
    <property type="term" value="F:aldose 1-epimerase activity"/>
    <property type="evidence" value="ECO:0007669"/>
    <property type="project" value="UniProtKB-EC"/>
</dbReference>
<dbReference type="NCBIfam" id="NF008277">
    <property type="entry name" value="PRK11055.1"/>
    <property type="match status" value="1"/>
</dbReference>
<evidence type="ECO:0000256" key="7">
    <source>
        <dbReference type="PIRSR" id="PIRSR005096-2"/>
    </source>
</evidence>
<keyword evidence="3 5" id="KW-0413">Isomerase</keyword>
<dbReference type="InterPro" id="IPR015443">
    <property type="entry name" value="Aldose_1-epimerase"/>
</dbReference>
<dbReference type="PIRSF" id="PIRSF005096">
    <property type="entry name" value="GALM"/>
    <property type="match status" value="1"/>
</dbReference>
<keyword evidence="4 5" id="KW-0119">Carbohydrate metabolism</keyword>
<evidence type="ECO:0000256" key="3">
    <source>
        <dbReference type="ARBA" id="ARBA00023235"/>
    </source>
</evidence>
<feature type="active site" description="Proton acceptor" evidence="6">
    <location>
        <position position="292"/>
    </location>
</feature>
<protein>
    <recommendedName>
        <fullName evidence="5">Aldose 1-epimerase</fullName>
        <ecNumber evidence="5">5.1.3.3</ecNumber>
    </recommendedName>
</protein>
<dbReference type="InterPro" id="IPR014718">
    <property type="entry name" value="GH-type_carb-bd"/>
</dbReference>
<dbReference type="EMBL" id="FNNA01000002">
    <property type="protein sequence ID" value="SDW99527.1"/>
    <property type="molecule type" value="Genomic_DNA"/>
</dbReference>
<evidence type="ECO:0000256" key="4">
    <source>
        <dbReference type="ARBA" id="ARBA00023277"/>
    </source>
</evidence>
<accession>A0A1H2Y303</accession>
<proteinExistence type="inferred from homology"/>
<dbReference type="PANTHER" id="PTHR10091:SF0">
    <property type="entry name" value="GALACTOSE MUTAROTASE"/>
    <property type="match status" value="1"/>
</dbReference>
<comment type="similarity">
    <text evidence="2 5">Belongs to the aldose epimerase family.</text>
</comment>
<sequence length="328" mass="34114">MIRLALPSGVWAGIDPLGATLAALVLPDRAGRLADVLLSPATRGGGPYMGVTVGRYANRIAGAAFALDGATHRLSANDGPNCLHGGAEGFDARAWQVAASDPRGVTLRLSSPDGDQGFPGRLTAEAAYAMSEDAAGVRLALILTATTDRATPVSLTNHAYLNLSGGDETIEDHRLGVAARRYLPVTPAAIPLPEAPAPVAGTPFDRRTPARLGERLAAPHPQIAAMGGIDHCLALDGHGLRAAATLAHPRSGRRMVLWTDAPGMQVYTGNGLSGVALRGGGVAQRWGAVCLEPGAWPDAPNRADFPSAILRPGAVYRHRMIWVFPRPA</sequence>
<dbReference type="Proteomes" id="UP000182944">
    <property type="component" value="Unassembled WGS sequence"/>
</dbReference>
<dbReference type="CDD" id="cd09019">
    <property type="entry name" value="galactose_mutarotase_like"/>
    <property type="match status" value="1"/>
</dbReference>
<evidence type="ECO:0000256" key="8">
    <source>
        <dbReference type="PIRSR" id="PIRSR005096-3"/>
    </source>
</evidence>
<dbReference type="STRING" id="1545044.SAMN05444276_102719"/>
<feature type="binding site" evidence="7">
    <location>
        <position position="230"/>
    </location>
    <ligand>
        <name>beta-D-galactose</name>
        <dbReference type="ChEBI" id="CHEBI:27667"/>
    </ligand>
</feature>
<evidence type="ECO:0000256" key="5">
    <source>
        <dbReference type="PIRNR" id="PIRNR005096"/>
    </source>
</evidence>
<dbReference type="SUPFAM" id="SSF74650">
    <property type="entry name" value="Galactose mutarotase-like"/>
    <property type="match status" value="1"/>
</dbReference>
<gene>
    <name evidence="9" type="ORF">SAMN05444276_102719</name>
</gene>
<comment type="catalytic activity">
    <reaction evidence="5">
        <text>alpha-D-glucose = beta-D-glucose</text>
        <dbReference type="Rhea" id="RHEA:10264"/>
        <dbReference type="ChEBI" id="CHEBI:15903"/>
        <dbReference type="ChEBI" id="CHEBI:17925"/>
        <dbReference type="EC" id="5.1.3.3"/>
    </reaction>
</comment>
<evidence type="ECO:0000256" key="2">
    <source>
        <dbReference type="ARBA" id="ARBA00006206"/>
    </source>
</evidence>
<dbReference type="InterPro" id="IPR008183">
    <property type="entry name" value="Aldose_1/G6P_1-epimerase"/>
</dbReference>
<dbReference type="InterPro" id="IPR011013">
    <property type="entry name" value="Gal_mutarotase_sf_dom"/>
</dbReference>
<comment type="pathway">
    <text evidence="1 5">Carbohydrate metabolism; hexose metabolism.</text>
</comment>
<dbReference type="AlphaFoldDB" id="A0A1H2Y303"/>
<feature type="active site" description="Proton donor" evidence="6">
    <location>
        <position position="158"/>
    </location>
</feature>
<keyword evidence="10" id="KW-1185">Reference proteome</keyword>
<reference evidence="10" key="1">
    <citation type="submission" date="2016-10" db="EMBL/GenBank/DDBJ databases">
        <authorList>
            <person name="Varghese N."/>
            <person name="Submissions S."/>
        </authorList>
    </citation>
    <scope>NUCLEOTIDE SEQUENCE [LARGE SCALE GENOMIC DNA]</scope>
    <source>
        <strain evidence="10">DSM 29303</strain>
    </source>
</reference>
<dbReference type="RefSeq" id="WP_170835598.1">
    <property type="nucleotide sequence ID" value="NZ_FNNA01000002.1"/>
</dbReference>
<dbReference type="InterPro" id="IPR047215">
    <property type="entry name" value="Galactose_mutarotase-like"/>
</dbReference>
<evidence type="ECO:0000256" key="6">
    <source>
        <dbReference type="PIRSR" id="PIRSR005096-1"/>
    </source>
</evidence>
<dbReference type="Pfam" id="PF01263">
    <property type="entry name" value="Aldose_epim"/>
    <property type="match status" value="1"/>
</dbReference>
<feature type="binding site" evidence="8">
    <location>
        <begin position="58"/>
        <end position="59"/>
    </location>
    <ligand>
        <name>beta-D-galactose</name>
        <dbReference type="ChEBI" id="CHEBI:27667"/>
    </ligand>
</feature>
<dbReference type="EC" id="5.1.3.3" evidence="5"/>
<dbReference type="PANTHER" id="PTHR10091">
    <property type="entry name" value="ALDOSE-1-EPIMERASE"/>
    <property type="match status" value="1"/>
</dbReference>
<dbReference type="GO" id="GO:0005737">
    <property type="term" value="C:cytoplasm"/>
    <property type="evidence" value="ECO:0007669"/>
    <property type="project" value="TreeGrafter"/>
</dbReference>
<evidence type="ECO:0000256" key="1">
    <source>
        <dbReference type="ARBA" id="ARBA00005028"/>
    </source>
</evidence>
<evidence type="ECO:0000313" key="9">
    <source>
        <dbReference type="EMBL" id="SDW99527.1"/>
    </source>
</evidence>
<dbReference type="UniPathway" id="UPA00242"/>
<organism evidence="9 10">
    <name type="scientific">Paracoccus sanguinis</name>
    <dbReference type="NCBI Taxonomy" id="1545044"/>
    <lineage>
        <taxon>Bacteria</taxon>
        <taxon>Pseudomonadati</taxon>
        <taxon>Pseudomonadota</taxon>
        <taxon>Alphaproteobacteria</taxon>
        <taxon>Rhodobacterales</taxon>
        <taxon>Paracoccaceae</taxon>
        <taxon>Paracoccus</taxon>
    </lineage>
</organism>
<dbReference type="GO" id="GO:0033499">
    <property type="term" value="P:galactose catabolic process via UDP-galactose, Leloir pathway"/>
    <property type="evidence" value="ECO:0007669"/>
    <property type="project" value="TreeGrafter"/>
</dbReference>